<dbReference type="PANTHER" id="PTHR35369:SF3">
    <property type="entry name" value="TRANSLESION DNA SYNTHESIS-ASSOCIATED PROTEIN IMUA"/>
    <property type="match status" value="1"/>
</dbReference>
<dbReference type="PANTHER" id="PTHR35369">
    <property type="entry name" value="BLR3025 PROTEIN-RELATED"/>
    <property type="match status" value="1"/>
</dbReference>
<dbReference type="PIRSF" id="PIRSF037290">
    <property type="entry name" value="UCP037290"/>
    <property type="match status" value="1"/>
</dbReference>
<name>A0ABW2YJI9_9GAMM</name>
<evidence type="ECO:0000256" key="1">
    <source>
        <dbReference type="ARBA" id="ARBA00022763"/>
    </source>
</evidence>
<dbReference type="InterPro" id="IPR017166">
    <property type="entry name" value="UCP037290"/>
</dbReference>
<dbReference type="Proteomes" id="UP001597090">
    <property type="component" value="Unassembled WGS sequence"/>
</dbReference>
<evidence type="ECO:0000313" key="3">
    <source>
        <dbReference type="Proteomes" id="UP001597090"/>
    </source>
</evidence>
<dbReference type="InterPro" id="IPR027417">
    <property type="entry name" value="P-loop_NTPase"/>
</dbReference>
<dbReference type="SUPFAM" id="SSF52540">
    <property type="entry name" value="P-loop containing nucleoside triphosphate hydrolases"/>
    <property type="match status" value="1"/>
</dbReference>
<dbReference type="InterPro" id="IPR050356">
    <property type="entry name" value="SulA_CellDiv_inhibitor"/>
</dbReference>
<dbReference type="EMBL" id="JBHTIH010000002">
    <property type="protein sequence ID" value="MFD0738367.1"/>
    <property type="molecule type" value="Genomic_DNA"/>
</dbReference>
<dbReference type="Gene3D" id="3.40.50.300">
    <property type="entry name" value="P-loop containing nucleotide triphosphate hydrolases"/>
    <property type="match status" value="1"/>
</dbReference>
<reference evidence="3" key="1">
    <citation type="journal article" date="2019" name="Int. J. Syst. Evol. Microbiol.">
        <title>The Global Catalogue of Microorganisms (GCM) 10K type strain sequencing project: providing services to taxonomists for standard genome sequencing and annotation.</title>
        <authorList>
            <consortium name="The Broad Institute Genomics Platform"/>
            <consortium name="The Broad Institute Genome Sequencing Center for Infectious Disease"/>
            <person name="Wu L."/>
            <person name="Ma J."/>
        </authorList>
    </citation>
    <scope>NUCLEOTIDE SEQUENCE [LARGE SCALE GENOMIC DNA]</scope>
    <source>
        <strain evidence="3">CCUG 55491</strain>
    </source>
</reference>
<dbReference type="NCBIfam" id="NF033429">
    <property type="entry name" value="ImuA_translesion"/>
    <property type="match status" value="1"/>
</dbReference>
<dbReference type="InterPro" id="IPR047610">
    <property type="entry name" value="ImuA_translesion"/>
</dbReference>
<keyword evidence="1" id="KW-0227">DNA damage</keyword>
<comment type="caution">
    <text evidence="2">The sequence shown here is derived from an EMBL/GenBank/DDBJ whole genome shotgun (WGS) entry which is preliminary data.</text>
</comment>
<evidence type="ECO:0000313" key="2">
    <source>
        <dbReference type="EMBL" id="MFD0738367.1"/>
    </source>
</evidence>
<gene>
    <name evidence="2" type="primary">imuA</name>
    <name evidence="2" type="ORF">ACFQZQ_03585</name>
</gene>
<organism evidence="2 3">
    <name type="scientific">Lysobacter koreensis</name>
    <dbReference type="NCBI Taxonomy" id="266122"/>
    <lineage>
        <taxon>Bacteria</taxon>
        <taxon>Pseudomonadati</taxon>
        <taxon>Pseudomonadota</taxon>
        <taxon>Gammaproteobacteria</taxon>
        <taxon>Lysobacterales</taxon>
        <taxon>Lysobacteraceae</taxon>
        <taxon>Lysobacter</taxon>
    </lineage>
</organism>
<sequence length="236" mass="24979">MGQVVALDALCADGRVWRGQPVARPASAQPSGHAALDAALPSGGWPEAALTELLLAADGIGELRLLLPTLARLTRARQEIVLVAPPYLPYPAGWQQAGVDFSRVHLVDAAPRDALWATEQCLRGGCVAAVLNWPRQADDRALRRLQVAAETGQTLGFAFRDLREARNPSPAALRIAVDAAPSQLRVLKCRGGLAPVRPIPFEPVPFEPAPFEHVPAASVVPASFARATAPPATALQ</sequence>
<proteinExistence type="predicted"/>
<dbReference type="RefSeq" id="WP_386811294.1">
    <property type="nucleotide sequence ID" value="NZ_JBHTIH010000002.1"/>
</dbReference>
<accession>A0ABW2YJI9</accession>
<keyword evidence="3" id="KW-1185">Reference proteome</keyword>
<protein>
    <submittedName>
        <fullName evidence="2">Translesion DNA synthesis-associated protein ImuA</fullName>
    </submittedName>
</protein>